<sequence>MWMHRFLLFLQKTMFMRDRWVSNAPFTPNKTNISECTSHIYLSREMEMKNDLSGWLNRKKRPAWRACKSMEDVVEHRAPFFNTIVLLGLIYASEIWVYRKQEENAVSVIERSISIRKATSNLLEEDLVSNFSTRHNCECSATQRRGGLTLLSYLRSYLPLINPFRRPISAHNPDSTPNHSSQFRLENSSRLWEQTDCMLESR</sequence>
<dbReference type="EMBL" id="JAVFWL010000006">
    <property type="protein sequence ID" value="KAK6764954.1"/>
    <property type="molecule type" value="Genomic_DNA"/>
</dbReference>
<evidence type="ECO:0000313" key="1">
    <source>
        <dbReference type="EMBL" id="KAK6764954.1"/>
    </source>
</evidence>
<gene>
    <name evidence="1" type="primary">Necator_chrX.g25211</name>
    <name evidence="1" type="ORF">RB195_025045</name>
</gene>
<dbReference type="Proteomes" id="UP001303046">
    <property type="component" value="Unassembled WGS sequence"/>
</dbReference>
<evidence type="ECO:0000313" key="2">
    <source>
        <dbReference type="Proteomes" id="UP001303046"/>
    </source>
</evidence>
<keyword evidence="2" id="KW-1185">Reference proteome</keyword>
<proteinExistence type="predicted"/>
<name>A0ABR1EQN4_NECAM</name>
<reference evidence="1 2" key="1">
    <citation type="submission" date="2023-08" db="EMBL/GenBank/DDBJ databases">
        <title>A Necator americanus chromosomal reference genome.</title>
        <authorList>
            <person name="Ilik V."/>
            <person name="Petrzelkova K.J."/>
            <person name="Pardy F."/>
            <person name="Fuh T."/>
            <person name="Niatou-Singa F.S."/>
            <person name="Gouil Q."/>
            <person name="Baker L."/>
            <person name="Ritchie M.E."/>
            <person name="Jex A.R."/>
            <person name="Gazzola D."/>
            <person name="Li H."/>
            <person name="Toshio Fujiwara R."/>
            <person name="Zhan B."/>
            <person name="Aroian R.V."/>
            <person name="Pafco B."/>
            <person name="Schwarz E.M."/>
        </authorList>
    </citation>
    <scope>NUCLEOTIDE SEQUENCE [LARGE SCALE GENOMIC DNA]</scope>
    <source>
        <strain evidence="1 2">Aroian</strain>
        <tissue evidence="1">Whole animal</tissue>
    </source>
</reference>
<accession>A0ABR1EQN4</accession>
<protein>
    <submittedName>
        <fullName evidence="1">Uncharacterized protein</fullName>
    </submittedName>
</protein>
<organism evidence="1 2">
    <name type="scientific">Necator americanus</name>
    <name type="common">Human hookworm</name>
    <dbReference type="NCBI Taxonomy" id="51031"/>
    <lineage>
        <taxon>Eukaryota</taxon>
        <taxon>Metazoa</taxon>
        <taxon>Ecdysozoa</taxon>
        <taxon>Nematoda</taxon>
        <taxon>Chromadorea</taxon>
        <taxon>Rhabditida</taxon>
        <taxon>Rhabditina</taxon>
        <taxon>Rhabditomorpha</taxon>
        <taxon>Strongyloidea</taxon>
        <taxon>Ancylostomatidae</taxon>
        <taxon>Bunostominae</taxon>
        <taxon>Necator</taxon>
    </lineage>
</organism>
<comment type="caution">
    <text evidence="1">The sequence shown here is derived from an EMBL/GenBank/DDBJ whole genome shotgun (WGS) entry which is preliminary data.</text>
</comment>